<dbReference type="AlphaFoldDB" id="A0AB39L0T3"/>
<sequence length="178" mass="18196">MNRLPAHRHVSLAPIVASIFLAAGALLAAPASDAAPPTPVASTEYFDLPAGTGCAFHLQISGTDPKTHTQTFYEGTGHPVRTVTAGDGYTITYTNVDNGKSLTVASTGSVQTFVPHPDGTATLTLTGFNGLIMFPTDTPAGPSTTQYEGRVVAFIDAKGSGTLLSVSGKSSDICAALT</sequence>
<proteinExistence type="predicted"/>
<keyword evidence="1" id="KW-0732">Signal</keyword>
<name>A0AB39L0T3_9MICC</name>
<dbReference type="RefSeq" id="WP_369044923.1">
    <property type="nucleotide sequence ID" value="NZ_CP163302.1"/>
</dbReference>
<feature type="signal peptide" evidence="1">
    <location>
        <begin position="1"/>
        <end position="28"/>
    </location>
</feature>
<dbReference type="KEGG" id="spue:AB5L97_12595"/>
<organism evidence="2">
    <name type="scientific">Sinomonas puerhi</name>
    <dbReference type="NCBI Taxonomy" id="3238584"/>
    <lineage>
        <taxon>Bacteria</taxon>
        <taxon>Bacillati</taxon>
        <taxon>Actinomycetota</taxon>
        <taxon>Actinomycetes</taxon>
        <taxon>Micrococcales</taxon>
        <taxon>Micrococcaceae</taxon>
        <taxon>Sinomonas</taxon>
    </lineage>
</organism>
<evidence type="ECO:0000313" key="2">
    <source>
        <dbReference type="EMBL" id="XDP44117.1"/>
    </source>
</evidence>
<reference evidence="2" key="1">
    <citation type="submission" date="2024-07" db="EMBL/GenBank/DDBJ databases">
        <authorList>
            <person name="fu j."/>
        </authorList>
    </citation>
    <scope>NUCLEOTIDE SEQUENCE</scope>
    <source>
        <strain evidence="2">P10A9</strain>
    </source>
</reference>
<accession>A0AB39L0T3</accession>
<evidence type="ECO:0000256" key="1">
    <source>
        <dbReference type="SAM" id="SignalP"/>
    </source>
</evidence>
<gene>
    <name evidence="2" type="ORF">AB5L97_12595</name>
</gene>
<dbReference type="EMBL" id="CP163302">
    <property type="protein sequence ID" value="XDP44117.1"/>
    <property type="molecule type" value="Genomic_DNA"/>
</dbReference>
<feature type="chain" id="PRO_5044350063" evidence="1">
    <location>
        <begin position="29"/>
        <end position="178"/>
    </location>
</feature>
<protein>
    <submittedName>
        <fullName evidence="2">Uncharacterized protein</fullName>
    </submittedName>
</protein>